<feature type="domain" description="Release factor glutamine methyltransferase N-terminal" evidence="7">
    <location>
        <begin position="17"/>
        <end position="68"/>
    </location>
</feature>
<evidence type="ECO:0000313" key="8">
    <source>
        <dbReference type="EMBL" id="HIQ64402.1"/>
    </source>
</evidence>
<keyword evidence="2 8" id="KW-0489">Methyltransferase</keyword>
<reference evidence="8" key="2">
    <citation type="journal article" date="2021" name="PeerJ">
        <title>Extensive microbial diversity within the chicken gut microbiome revealed by metagenomics and culture.</title>
        <authorList>
            <person name="Gilroy R."/>
            <person name="Ravi A."/>
            <person name="Getino M."/>
            <person name="Pursley I."/>
            <person name="Horton D.L."/>
            <person name="Alikhan N.F."/>
            <person name="Baker D."/>
            <person name="Gharbi K."/>
            <person name="Hall N."/>
            <person name="Watson M."/>
            <person name="Adriaenssens E.M."/>
            <person name="Foster-Nyarko E."/>
            <person name="Jarju S."/>
            <person name="Secka A."/>
            <person name="Antonio M."/>
            <person name="Oren A."/>
            <person name="Chaudhuri R.R."/>
            <person name="La Ragione R."/>
            <person name="Hildebrand F."/>
            <person name="Pallen M.J."/>
        </authorList>
    </citation>
    <scope>NUCLEOTIDE SEQUENCE</scope>
    <source>
        <strain evidence="8">CHK165-10780</strain>
    </source>
</reference>
<dbReference type="Gene3D" id="3.40.50.150">
    <property type="entry name" value="Vaccinia Virus protein VP39"/>
    <property type="match status" value="1"/>
</dbReference>
<reference evidence="8" key="1">
    <citation type="submission" date="2020-10" db="EMBL/GenBank/DDBJ databases">
        <authorList>
            <person name="Gilroy R."/>
        </authorList>
    </citation>
    <scope>NUCLEOTIDE SEQUENCE</scope>
    <source>
        <strain evidence="8">CHK165-10780</strain>
    </source>
</reference>
<accession>A0A9D1CK42</accession>
<dbReference type="Gene3D" id="1.10.8.10">
    <property type="entry name" value="DNA helicase RuvA subunit, C-terminal domain"/>
    <property type="match status" value="1"/>
</dbReference>
<gene>
    <name evidence="8" type="primary">prmC</name>
    <name evidence="8" type="ORF">IAC85_01545</name>
</gene>
<dbReference type="InterPro" id="IPR050320">
    <property type="entry name" value="N5-glutamine_MTase"/>
</dbReference>
<dbReference type="InterPro" id="IPR002052">
    <property type="entry name" value="DNA_methylase_N6_adenine_CS"/>
</dbReference>
<evidence type="ECO:0000256" key="5">
    <source>
        <dbReference type="ARBA" id="ARBA00048391"/>
    </source>
</evidence>
<feature type="domain" description="Methyltransferase small" evidence="6">
    <location>
        <begin position="107"/>
        <end position="193"/>
    </location>
</feature>
<dbReference type="PROSITE" id="PS00092">
    <property type="entry name" value="N6_MTASE"/>
    <property type="match status" value="1"/>
</dbReference>
<evidence type="ECO:0000259" key="6">
    <source>
        <dbReference type="Pfam" id="PF05175"/>
    </source>
</evidence>
<keyword evidence="4" id="KW-0949">S-adenosyl-L-methionine</keyword>
<dbReference type="NCBIfam" id="TIGR03534">
    <property type="entry name" value="RF_mod_PrmC"/>
    <property type="match status" value="1"/>
</dbReference>
<dbReference type="InterPro" id="IPR040758">
    <property type="entry name" value="PrmC_N"/>
</dbReference>
<dbReference type="SUPFAM" id="SSF53335">
    <property type="entry name" value="S-adenosyl-L-methionine-dependent methyltransferases"/>
    <property type="match status" value="1"/>
</dbReference>
<dbReference type="AlphaFoldDB" id="A0A9D1CK42"/>
<evidence type="ECO:0000313" key="9">
    <source>
        <dbReference type="Proteomes" id="UP000886725"/>
    </source>
</evidence>
<dbReference type="Pfam" id="PF05175">
    <property type="entry name" value="MTS"/>
    <property type="match status" value="1"/>
</dbReference>
<proteinExistence type="predicted"/>
<dbReference type="GO" id="GO:0102559">
    <property type="term" value="F:peptide chain release factor N(5)-glutamine methyltransferase activity"/>
    <property type="evidence" value="ECO:0007669"/>
    <property type="project" value="UniProtKB-EC"/>
</dbReference>
<dbReference type="InterPro" id="IPR029063">
    <property type="entry name" value="SAM-dependent_MTases_sf"/>
</dbReference>
<dbReference type="InterPro" id="IPR007848">
    <property type="entry name" value="Small_mtfrase_dom"/>
</dbReference>
<dbReference type="Pfam" id="PF17827">
    <property type="entry name" value="PrmC_N"/>
    <property type="match status" value="1"/>
</dbReference>
<organism evidence="8 9">
    <name type="scientific">Candidatus Faecenecus gallistercoris</name>
    <dbReference type="NCBI Taxonomy" id="2840793"/>
    <lineage>
        <taxon>Bacteria</taxon>
        <taxon>Bacillati</taxon>
        <taxon>Bacillota</taxon>
        <taxon>Bacillota incertae sedis</taxon>
        <taxon>Candidatus Faecenecus</taxon>
    </lineage>
</organism>
<dbReference type="EMBL" id="DVFU01000031">
    <property type="protein sequence ID" value="HIQ64402.1"/>
    <property type="molecule type" value="Genomic_DNA"/>
</dbReference>
<dbReference type="PANTHER" id="PTHR18895">
    <property type="entry name" value="HEMK METHYLTRANSFERASE"/>
    <property type="match status" value="1"/>
</dbReference>
<name>A0A9D1CK42_9FIRM</name>
<dbReference type="InterPro" id="IPR004556">
    <property type="entry name" value="HemK-like"/>
</dbReference>
<dbReference type="EC" id="2.1.1.297" evidence="1"/>
<keyword evidence="3 8" id="KW-0808">Transferase</keyword>
<dbReference type="PANTHER" id="PTHR18895:SF74">
    <property type="entry name" value="MTRF1L RELEASE FACTOR GLUTAMINE METHYLTRANSFERASE"/>
    <property type="match status" value="1"/>
</dbReference>
<evidence type="ECO:0000256" key="1">
    <source>
        <dbReference type="ARBA" id="ARBA00012771"/>
    </source>
</evidence>
<evidence type="ECO:0000256" key="2">
    <source>
        <dbReference type="ARBA" id="ARBA00022603"/>
    </source>
</evidence>
<evidence type="ECO:0000256" key="3">
    <source>
        <dbReference type="ARBA" id="ARBA00022679"/>
    </source>
</evidence>
<sequence>MTVEEMIVYGKSKISSTHAKMLLAILLDVNSLELLTMLDSVVSDEIVQDYKEKVQKIRDNQPIQYVVGTVNFYGNIFHVNPNVLIPRFETEELVENVLNYIRYEFSDAKRVIDLGCGSGAIGLTIKKKCPELDVTLLDISPLALEVAKENAASLELDVCFIQSDMWSEVDEKYDIIISNPPYIRNDEEIQDIVRDNEPALALYGGADGLDCYRKIRERLLEHTCNQFLLAMEIGDLQKDAVVSLFSDIPNVQIVTKKDLQGRDRMVFVMRK</sequence>
<dbReference type="InterPro" id="IPR019874">
    <property type="entry name" value="RF_methyltr_PrmC"/>
</dbReference>
<protein>
    <recommendedName>
        <fullName evidence="1">peptide chain release factor N(5)-glutamine methyltransferase</fullName>
        <ecNumber evidence="1">2.1.1.297</ecNumber>
    </recommendedName>
</protein>
<evidence type="ECO:0000256" key="4">
    <source>
        <dbReference type="ARBA" id="ARBA00022691"/>
    </source>
</evidence>
<dbReference type="GO" id="GO:0032259">
    <property type="term" value="P:methylation"/>
    <property type="evidence" value="ECO:0007669"/>
    <property type="project" value="UniProtKB-KW"/>
</dbReference>
<dbReference type="NCBIfam" id="TIGR00536">
    <property type="entry name" value="hemK_fam"/>
    <property type="match status" value="1"/>
</dbReference>
<dbReference type="Proteomes" id="UP000886725">
    <property type="component" value="Unassembled WGS sequence"/>
</dbReference>
<evidence type="ECO:0000259" key="7">
    <source>
        <dbReference type="Pfam" id="PF17827"/>
    </source>
</evidence>
<dbReference type="GO" id="GO:0003676">
    <property type="term" value="F:nucleic acid binding"/>
    <property type="evidence" value="ECO:0007669"/>
    <property type="project" value="InterPro"/>
</dbReference>
<comment type="catalytic activity">
    <reaction evidence="5">
        <text>L-glutaminyl-[peptide chain release factor] + S-adenosyl-L-methionine = N(5)-methyl-L-glutaminyl-[peptide chain release factor] + S-adenosyl-L-homocysteine + H(+)</text>
        <dbReference type="Rhea" id="RHEA:42896"/>
        <dbReference type="Rhea" id="RHEA-COMP:10271"/>
        <dbReference type="Rhea" id="RHEA-COMP:10272"/>
        <dbReference type="ChEBI" id="CHEBI:15378"/>
        <dbReference type="ChEBI" id="CHEBI:30011"/>
        <dbReference type="ChEBI" id="CHEBI:57856"/>
        <dbReference type="ChEBI" id="CHEBI:59789"/>
        <dbReference type="ChEBI" id="CHEBI:61891"/>
        <dbReference type="EC" id="2.1.1.297"/>
    </reaction>
</comment>
<dbReference type="CDD" id="cd02440">
    <property type="entry name" value="AdoMet_MTases"/>
    <property type="match status" value="1"/>
</dbReference>
<comment type="caution">
    <text evidence="8">The sequence shown here is derived from an EMBL/GenBank/DDBJ whole genome shotgun (WGS) entry which is preliminary data.</text>
</comment>